<gene>
    <name evidence="4" type="ORF">GAQ44_11950</name>
    <name evidence="3" type="ORF">GAQ59_13080</name>
</gene>
<dbReference type="Pfam" id="PF19808">
    <property type="entry name" value="DUF6291"/>
    <property type="match status" value="1"/>
</dbReference>
<proteinExistence type="predicted"/>
<feature type="compositionally biased region" description="Basic and acidic residues" evidence="1">
    <location>
        <begin position="252"/>
        <end position="271"/>
    </location>
</feature>
<evidence type="ECO:0000313" key="3">
    <source>
        <dbReference type="EMBL" id="KAB4168981.1"/>
    </source>
</evidence>
<dbReference type="EMBL" id="WCUG01000010">
    <property type="protein sequence ID" value="KAB4168981.1"/>
    <property type="molecule type" value="Genomic_DNA"/>
</dbReference>
<organism evidence="3 5">
    <name type="scientific">Bacteroides uniformis</name>
    <dbReference type="NCBI Taxonomy" id="820"/>
    <lineage>
        <taxon>Bacteria</taxon>
        <taxon>Pseudomonadati</taxon>
        <taxon>Bacteroidota</taxon>
        <taxon>Bacteroidia</taxon>
        <taxon>Bacteroidales</taxon>
        <taxon>Bacteroidaceae</taxon>
        <taxon>Bacteroides</taxon>
    </lineage>
</organism>
<evidence type="ECO:0000313" key="4">
    <source>
        <dbReference type="EMBL" id="KAB4183079.1"/>
    </source>
</evidence>
<feature type="region of interest" description="Disordered" evidence="1">
    <location>
        <begin position="86"/>
        <end position="139"/>
    </location>
</feature>
<evidence type="ECO:0000313" key="5">
    <source>
        <dbReference type="Proteomes" id="UP000433928"/>
    </source>
</evidence>
<dbReference type="EMBL" id="WCTY01000021">
    <property type="protein sequence ID" value="KAB4183079.1"/>
    <property type="molecule type" value="Genomic_DNA"/>
</dbReference>
<accession>A0A6A2FZ13</accession>
<evidence type="ECO:0000259" key="2">
    <source>
        <dbReference type="Pfam" id="PF19808"/>
    </source>
</evidence>
<evidence type="ECO:0000256" key="1">
    <source>
        <dbReference type="SAM" id="MobiDB-lite"/>
    </source>
</evidence>
<reference evidence="5 6" key="1">
    <citation type="journal article" date="2019" name="Nat. Med.">
        <title>A library of human gut bacterial isolates paired with longitudinal multiomics data enables mechanistic microbiome research.</title>
        <authorList>
            <person name="Poyet M."/>
            <person name="Groussin M."/>
            <person name="Gibbons S.M."/>
            <person name="Avila-Pacheco J."/>
            <person name="Jiang X."/>
            <person name="Kearney S.M."/>
            <person name="Perrotta A.R."/>
            <person name="Berdy B."/>
            <person name="Zhao S."/>
            <person name="Lieberman T.D."/>
            <person name="Swanson P.K."/>
            <person name="Smith M."/>
            <person name="Roesemann S."/>
            <person name="Alexander J.E."/>
            <person name="Rich S.A."/>
            <person name="Livny J."/>
            <person name="Vlamakis H."/>
            <person name="Clish C."/>
            <person name="Bullock K."/>
            <person name="Deik A."/>
            <person name="Scott J."/>
            <person name="Pierce K.A."/>
            <person name="Xavier R.J."/>
            <person name="Alm E.J."/>
        </authorList>
    </citation>
    <scope>NUCLEOTIDE SEQUENCE [LARGE SCALE GENOMIC DNA]</scope>
    <source>
        <strain evidence="4 6">BIOML-A19</strain>
        <strain evidence="3 5">BIOML-A27</strain>
    </source>
</reference>
<dbReference type="Proteomes" id="UP000487221">
    <property type="component" value="Unassembled WGS sequence"/>
</dbReference>
<sequence>MGDKNSFVLYMDLLSVLDELDDEETAMLFRAIRAYNQLESENEAIRTKAAEDLEAMTANKTVRIAFAPIRKRLEADNKRYAETVQLNKANGKLGGAPKGNQNARKKKKNTETEETSQNNPNNRAVDFSTETTEGLKKQAKTTENNIDMICNDVDMINNNSPSLLSLDGVREKKNINGKETENNKFLTEFFSENKRAQIETICMQLYVTPERLRKEAEEVIDEWELTGDTHINYTEWARHLINHLRIKIRKDNGNNREQKAGATDTTDRHSGICEPATQKKPRRSTL</sequence>
<dbReference type="AlphaFoldDB" id="A0A6A2FZ13"/>
<protein>
    <recommendedName>
        <fullName evidence="2">DUF6291 domain-containing protein</fullName>
    </recommendedName>
</protein>
<comment type="caution">
    <text evidence="3">The sequence shown here is derived from an EMBL/GenBank/DDBJ whole genome shotgun (WGS) entry which is preliminary data.</text>
</comment>
<name>A0A6A2FZ13_BACUN</name>
<dbReference type="InterPro" id="IPR046258">
    <property type="entry name" value="DUF6291"/>
</dbReference>
<evidence type="ECO:0000313" key="6">
    <source>
        <dbReference type="Proteomes" id="UP000487221"/>
    </source>
</evidence>
<dbReference type="RefSeq" id="WP_151853631.1">
    <property type="nucleotide sequence ID" value="NZ_WCTY01000021.1"/>
</dbReference>
<feature type="region of interest" description="Disordered" evidence="1">
    <location>
        <begin position="252"/>
        <end position="286"/>
    </location>
</feature>
<dbReference type="Proteomes" id="UP000433928">
    <property type="component" value="Unassembled WGS sequence"/>
</dbReference>
<feature type="domain" description="DUF6291" evidence="2">
    <location>
        <begin position="6"/>
        <end position="98"/>
    </location>
</feature>